<comment type="function">
    <text evidence="11">Required for selective autophagic degradation of the nucleus (nucleophagy) as well as for mitophagy which contributes to regulate mitochondrial quantity and quality by eliminating the mitochondria to a basal level to fulfill cellular energy requirements and preventing excess ROS production.</text>
</comment>
<dbReference type="SUPFAM" id="SSF54001">
    <property type="entry name" value="Cysteine proteinases"/>
    <property type="match status" value="1"/>
</dbReference>
<protein>
    <recommendedName>
        <fullName evidence="11">Cysteine protease</fullName>
        <ecNumber evidence="11">3.4.22.-</ecNumber>
    </recommendedName>
</protein>
<keyword evidence="8" id="KW-0653">Protein transport</keyword>
<evidence type="ECO:0000256" key="1">
    <source>
        <dbReference type="ARBA" id="ARBA00004329"/>
    </source>
</evidence>
<keyword evidence="16" id="KW-1185">Reference proteome</keyword>
<feature type="compositionally biased region" description="Low complexity" evidence="13">
    <location>
        <begin position="421"/>
        <end position="432"/>
    </location>
</feature>
<feature type="region of interest" description="Disordered" evidence="13">
    <location>
        <begin position="409"/>
        <end position="543"/>
    </location>
</feature>
<dbReference type="RefSeq" id="XP_064765426.1">
    <property type="nucleotide sequence ID" value="XM_064913827.1"/>
</dbReference>
<keyword evidence="5 11" id="KW-0645">Protease</keyword>
<feature type="compositionally biased region" description="Polar residues" evidence="13">
    <location>
        <begin position="442"/>
        <end position="451"/>
    </location>
</feature>
<keyword evidence="6 11" id="KW-0378">Hydrolase</keyword>
<evidence type="ECO:0000256" key="2">
    <source>
        <dbReference type="ARBA" id="ARBA00010958"/>
    </source>
</evidence>
<dbReference type="PANTHER" id="PTHR22624">
    <property type="entry name" value="CYSTEINE PROTEASE ATG4"/>
    <property type="match status" value="1"/>
</dbReference>
<evidence type="ECO:0000256" key="7">
    <source>
        <dbReference type="ARBA" id="ARBA00022807"/>
    </source>
</evidence>
<evidence type="ECO:0000256" key="9">
    <source>
        <dbReference type="ARBA" id="ARBA00023006"/>
    </source>
</evidence>
<feature type="compositionally biased region" description="Acidic residues" evidence="13">
    <location>
        <begin position="457"/>
        <end position="469"/>
    </location>
</feature>
<evidence type="ECO:0000313" key="16">
    <source>
        <dbReference type="Proteomes" id="UP001498771"/>
    </source>
</evidence>
<dbReference type="Proteomes" id="UP001498771">
    <property type="component" value="Unassembled WGS sequence"/>
</dbReference>
<keyword evidence="12" id="KW-0175">Coiled coil</keyword>
<feature type="coiled-coil region" evidence="12">
    <location>
        <begin position="79"/>
        <end position="106"/>
    </location>
</feature>
<evidence type="ECO:0000256" key="10">
    <source>
        <dbReference type="ARBA" id="ARBA00029362"/>
    </source>
</evidence>
<evidence type="ECO:0000313" key="15">
    <source>
        <dbReference type="EMBL" id="KAK7202393.1"/>
    </source>
</evidence>
<evidence type="ECO:0000256" key="5">
    <source>
        <dbReference type="ARBA" id="ARBA00022670"/>
    </source>
</evidence>
<dbReference type="EC" id="3.4.22.-" evidence="11"/>
<evidence type="ECO:0000256" key="11">
    <source>
        <dbReference type="RuleBase" id="RU363115"/>
    </source>
</evidence>
<keyword evidence="4 11" id="KW-0963">Cytoplasm</keyword>
<keyword evidence="11" id="KW-0539">Nucleus</keyword>
<keyword evidence="9" id="KW-0072">Autophagy</keyword>
<evidence type="ECO:0000256" key="6">
    <source>
        <dbReference type="ARBA" id="ARBA00022801"/>
    </source>
</evidence>
<feature type="compositionally biased region" description="Polar residues" evidence="13">
    <location>
        <begin position="509"/>
        <end position="527"/>
    </location>
</feature>
<dbReference type="InterPro" id="IPR046792">
    <property type="entry name" value="Peptidase_C54_cat"/>
</dbReference>
<dbReference type="Pfam" id="PF03416">
    <property type="entry name" value="Peptidase_C54"/>
    <property type="match status" value="1"/>
</dbReference>
<keyword evidence="7" id="KW-0788">Thiol protease</keyword>
<comment type="similarity">
    <text evidence="2 11">Belongs to the peptidase C54 family.</text>
</comment>
<evidence type="ECO:0000256" key="13">
    <source>
        <dbReference type="SAM" id="MobiDB-lite"/>
    </source>
</evidence>
<evidence type="ECO:0000256" key="3">
    <source>
        <dbReference type="ARBA" id="ARBA00022448"/>
    </source>
</evidence>
<evidence type="ECO:0000256" key="12">
    <source>
        <dbReference type="SAM" id="Coils"/>
    </source>
</evidence>
<dbReference type="InterPro" id="IPR038765">
    <property type="entry name" value="Papain-like_cys_pep_sf"/>
</dbReference>
<accession>A0ABR1EZU6</accession>
<comment type="caution">
    <text evidence="15">The sequence shown here is derived from an EMBL/GenBank/DDBJ whole genome shotgun (WGS) entry which is preliminary data.</text>
</comment>
<organism evidence="15 16">
    <name type="scientific">Myxozyma melibiosi</name>
    <dbReference type="NCBI Taxonomy" id="54550"/>
    <lineage>
        <taxon>Eukaryota</taxon>
        <taxon>Fungi</taxon>
        <taxon>Dikarya</taxon>
        <taxon>Ascomycota</taxon>
        <taxon>Saccharomycotina</taxon>
        <taxon>Lipomycetes</taxon>
        <taxon>Lipomycetales</taxon>
        <taxon>Lipomycetaceae</taxon>
        <taxon>Myxozyma</taxon>
    </lineage>
</organism>
<comment type="catalytic activity">
    <reaction evidence="10">
        <text>[protein]-C-terminal L-amino acid-glycyl-phosphatidylethanolamide + H2O = [protein]-C-terminal L-amino acid-glycine + a 1,2-diacyl-sn-glycero-3-phosphoethanolamine</text>
        <dbReference type="Rhea" id="RHEA:67548"/>
        <dbReference type="Rhea" id="RHEA-COMP:17323"/>
        <dbReference type="Rhea" id="RHEA-COMP:17324"/>
        <dbReference type="ChEBI" id="CHEBI:15377"/>
        <dbReference type="ChEBI" id="CHEBI:64612"/>
        <dbReference type="ChEBI" id="CHEBI:172940"/>
        <dbReference type="ChEBI" id="CHEBI:172941"/>
    </reaction>
    <physiologicalReaction direction="left-to-right" evidence="10">
        <dbReference type="Rhea" id="RHEA:67549"/>
    </physiologicalReaction>
</comment>
<feature type="compositionally biased region" description="Acidic residues" evidence="13">
    <location>
        <begin position="483"/>
        <end position="494"/>
    </location>
</feature>
<dbReference type="PANTHER" id="PTHR22624:SF49">
    <property type="entry name" value="CYSTEINE PROTEASE"/>
    <property type="match status" value="1"/>
</dbReference>
<gene>
    <name evidence="15" type="ORF">BZA70DRAFT_286069</name>
</gene>
<sequence length="543" mass="59606">MNNIQRLVGYLLDPEALNVDHDLPIVCLGQEFSAEPDADREDGLEQDGGEAVEDAQVMGEGDEPQQPLRNQQQQAVETLKLAKNRISNYIAQLRNDEEKADEATRIERSTSWPSAFVSTIESLYYMSYRTEFPLIPRSASGPAPVSVSALLRGHVNDRSGFTSDIGWGCMVRSGQTMLANSLARLHHGSKLLAWFADDPQAPFSIHNFVYYGQVACKKLPGEWFGPSAAARCMSILCSSFADCGLRVYISGDAGDVYEDSFLKVATDEDGVFHPTLLLVGIRLGIEKITPVYHDALKFSLSLPESVGIAGGRPSASHYFFAYQGSNFFYLDPHYPRKVLKYKQDISEYTDEDLASVHTSRVRNIKIDTMDPSMLIGFLIKSRSDWDDWVCRIREFPGRKFIHISKAEPHFGQSKQQEQPQAAAAVSHSSAEADISAGGSVISEDSSGSLPDNSIPDDYVDVCREEDEQVDGTGDRFSASSSDNEGDDDDEEEDMTGVQVLESDCDGSMTMLSSSSVAAPNVEETTAQDGGLKTDECGEGWQSS</sequence>
<reference evidence="15 16" key="1">
    <citation type="submission" date="2024-03" db="EMBL/GenBank/DDBJ databases">
        <title>Genome-scale model development and genomic sequencing of the oleaginous clade Lipomyces.</title>
        <authorList>
            <consortium name="Lawrence Berkeley National Laboratory"/>
            <person name="Czajka J.J."/>
            <person name="Han Y."/>
            <person name="Kim J."/>
            <person name="Mondo S.J."/>
            <person name="Hofstad B.A."/>
            <person name="Robles A."/>
            <person name="Haridas S."/>
            <person name="Riley R."/>
            <person name="LaButti K."/>
            <person name="Pangilinan J."/>
            <person name="Andreopoulos W."/>
            <person name="Lipzen A."/>
            <person name="Yan J."/>
            <person name="Wang M."/>
            <person name="Ng V."/>
            <person name="Grigoriev I.V."/>
            <person name="Spatafora J.W."/>
            <person name="Magnuson J.K."/>
            <person name="Baker S.E."/>
            <person name="Pomraning K.R."/>
        </authorList>
    </citation>
    <scope>NUCLEOTIDE SEQUENCE [LARGE SCALE GENOMIC DNA]</scope>
    <source>
        <strain evidence="15 16">Phaff 52-87</strain>
    </source>
</reference>
<feature type="domain" description="Peptidase C54 catalytic" evidence="14">
    <location>
        <begin position="114"/>
        <end position="389"/>
    </location>
</feature>
<evidence type="ECO:0000259" key="14">
    <source>
        <dbReference type="Pfam" id="PF03416"/>
    </source>
</evidence>
<comment type="subcellular location">
    <subcellularLocation>
        <location evidence="11">Nucleus</location>
    </subcellularLocation>
    <subcellularLocation>
        <location evidence="11">Cytoplasm</location>
    </subcellularLocation>
    <subcellularLocation>
        <location evidence="1">Preautophagosomal structure</location>
    </subcellularLocation>
</comment>
<dbReference type="InterPro" id="IPR005078">
    <property type="entry name" value="Peptidase_C54"/>
</dbReference>
<dbReference type="EMBL" id="JBBJBU010000018">
    <property type="protein sequence ID" value="KAK7202393.1"/>
    <property type="molecule type" value="Genomic_DNA"/>
</dbReference>
<proteinExistence type="inferred from homology"/>
<evidence type="ECO:0000256" key="4">
    <source>
        <dbReference type="ARBA" id="ARBA00022490"/>
    </source>
</evidence>
<evidence type="ECO:0000256" key="8">
    <source>
        <dbReference type="ARBA" id="ARBA00022927"/>
    </source>
</evidence>
<name>A0ABR1EZU6_9ASCO</name>
<keyword evidence="3" id="KW-0813">Transport</keyword>
<dbReference type="GeneID" id="90039339"/>